<organism evidence="2 3">
    <name type="scientific">Actinacidiphila polyblastidii</name>
    <dbReference type="NCBI Taxonomy" id="3110430"/>
    <lineage>
        <taxon>Bacteria</taxon>
        <taxon>Bacillati</taxon>
        <taxon>Actinomycetota</taxon>
        <taxon>Actinomycetes</taxon>
        <taxon>Kitasatosporales</taxon>
        <taxon>Streptomycetaceae</taxon>
        <taxon>Actinacidiphila</taxon>
    </lineage>
</organism>
<dbReference type="RefSeq" id="WP_330795419.1">
    <property type="nucleotide sequence ID" value="NZ_JAZEWV010000010.1"/>
</dbReference>
<feature type="compositionally biased region" description="Basic and acidic residues" evidence="1">
    <location>
        <begin position="63"/>
        <end position="74"/>
    </location>
</feature>
<evidence type="ECO:0000313" key="3">
    <source>
        <dbReference type="Proteomes" id="UP001344658"/>
    </source>
</evidence>
<evidence type="ECO:0000313" key="2">
    <source>
        <dbReference type="EMBL" id="MEE4543207.1"/>
    </source>
</evidence>
<proteinExistence type="predicted"/>
<sequence length="109" mass="11132">MAALAWLIIPLVAAVAAAFWGRWAGRRRSTGDGASLAGYERFRTAMENAAAEAEAADAGTQTRDARAAAADARKAARKAARKGRTAAAQAQGEAGEEDSPRGPVAGPVP</sequence>
<keyword evidence="3" id="KW-1185">Reference proteome</keyword>
<protein>
    <recommendedName>
        <fullName evidence="4">Secreted protein</fullName>
    </recommendedName>
</protein>
<feature type="region of interest" description="Disordered" evidence="1">
    <location>
        <begin position="53"/>
        <end position="109"/>
    </location>
</feature>
<feature type="compositionally biased region" description="Low complexity" evidence="1">
    <location>
        <begin position="53"/>
        <end position="62"/>
    </location>
</feature>
<dbReference type="Proteomes" id="UP001344658">
    <property type="component" value="Unassembled WGS sequence"/>
</dbReference>
<dbReference type="EMBL" id="JAZEWV010000010">
    <property type="protein sequence ID" value="MEE4543207.1"/>
    <property type="molecule type" value="Genomic_DNA"/>
</dbReference>
<accession>A0ABU7PD47</accession>
<evidence type="ECO:0008006" key="4">
    <source>
        <dbReference type="Google" id="ProtNLM"/>
    </source>
</evidence>
<comment type="caution">
    <text evidence="2">The sequence shown here is derived from an EMBL/GenBank/DDBJ whole genome shotgun (WGS) entry which is preliminary data.</text>
</comment>
<feature type="compositionally biased region" description="Basic residues" evidence="1">
    <location>
        <begin position="75"/>
        <end position="84"/>
    </location>
</feature>
<name>A0ABU7PD47_9ACTN</name>
<reference evidence="2 3" key="1">
    <citation type="submission" date="2023-12" db="EMBL/GenBank/DDBJ databases">
        <title>Streptomyces sp. V4-01.</title>
        <authorList>
            <person name="Somphong A."/>
            <person name="Phongsopitanun W."/>
        </authorList>
    </citation>
    <scope>NUCLEOTIDE SEQUENCE [LARGE SCALE GENOMIC DNA]</scope>
    <source>
        <strain evidence="2 3">V4-01</strain>
    </source>
</reference>
<evidence type="ECO:0000256" key="1">
    <source>
        <dbReference type="SAM" id="MobiDB-lite"/>
    </source>
</evidence>
<gene>
    <name evidence="2" type="ORF">V2S66_14660</name>
</gene>